<dbReference type="SUPFAM" id="SSF51735">
    <property type="entry name" value="NAD(P)-binding Rossmann-fold domains"/>
    <property type="match status" value="1"/>
</dbReference>
<dbReference type="PANTHER" id="PTHR43715">
    <property type="entry name" value="GDP-MANNOSE 4,6-DEHYDRATASE"/>
    <property type="match status" value="1"/>
</dbReference>
<evidence type="ECO:0000256" key="1">
    <source>
        <dbReference type="ARBA" id="ARBA00001937"/>
    </source>
</evidence>
<keyword evidence="4" id="KW-0456">Lyase</keyword>
<dbReference type="Pfam" id="PF16363">
    <property type="entry name" value="GDP_Man_Dehyd"/>
    <property type="match status" value="1"/>
</dbReference>
<evidence type="ECO:0000256" key="3">
    <source>
        <dbReference type="ARBA" id="ARBA00011989"/>
    </source>
</evidence>
<dbReference type="STRING" id="1070870.SAMN05444351_3496"/>
<evidence type="ECO:0000259" key="5">
    <source>
        <dbReference type="Pfam" id="PF16363"/>
    </source>
</evidence>
<dbReference type="GO" id="GO:0042351">
    <property type="term" value="P:'de novo' GDP-L-fucose biosynthetic process"/>
    <property type="evidence" value="ECO:0007669"/>
    <property type="project" value="TreeGrafter"/>
</dbReference>
<dbReference type="CDD" id="cd05260">
    <property type="entry name" value="GDP_MD_SDR_e"/>
    <property type="match status" value="1"/>
</dbReference>
<name>A0A1M5NBS7_9ACTN</name>
<dbReference type="PANTHER" id="PTHR43715:SF1">
    <property type="entry name" value="GDP-MANNOSE 4,6 DEHYDRATASE"/>
    <property type="match status" value="1"/>
</dbReference>
<comment type="similarity">
    <text evidence="2">Belongs to the NAD(P)-dependent epimerase/dehydratase family. GDP-mannose 4,6-dehydratase subfamily.</text>
</comment>
<feature type="domain" description="NAD(P)-binding" evidence="5">
    <location>
        <begin position="5"/>
        <end position="313"/>
    </location>
</feature>
<comment type="cofactor">
    <cofactor evidence="1">
        <name>NADP(+)</name>
        <dbReference type="ChEBI" id="CHEBI:58349"/>
    </cofactor>
</comment>
<reference evidence="6 7" key="1">
    <citation type="submission" date="2016-11" db="EMBL/GenBank/DDBJ databases">
        <authorList>
            <person name="Jaros S."/>
            <person name="Januszkiewicz K."/>
            <person name="Wedrychowicz H."/>
        </authorList>
    </citation>
    <scope>NUCLEOTIDE SEQUENCE [LARGE SCALE GENOMIC DNA]</scope>
    <source>
        <strain evidence="6 7">DSM 45408</strain>
    </source>
</reference>
<organism evidence="6 7">
    <name type="scientific">Geodermatophilus nigrescens</name>
    <dbReference type="NCBI Taxonomy" id="1070870"/>
    <lineage>
        <taxon>Bacteria</taxon>
        <taxon>Bacillati</taxon>
        <taxon>Actinomycetota</taxon>
        <taxon>Actinomycetes</taxon>
        <taxon>Geodermatophilales</taxon>
        <taxon>Geodermatophilaceae</taxon>
        <taxon>Geodermatophilus</taxon>
    </lineage>
</organism>
<dbReference type="RefSeq" id="WP_073421546.1">
    <property type="nucleotide sequence ID" value="NZ_FQVX01000003.1"/>
</dbReference>
<gene>
    <name evidence="6" type="ORF">SAMN05444351_3496</name>
</gene>
<dbReference type="AlphaFoldDB" id="A0A1M5NBS7"/>
<evidence type="ECO:0000256" key="2">
    <source>
        <dbReference type="ARBA" id="ARBA00009263"/>
    </source>
</evidence>
<evidence type="ECO:0000313" key="7">
    <source>
        <dbReference type="Proteomes" id="UP000184471"/>
    </source>
</evidence>
<dbReference type="InterPro" id="IPR006368">
    <property type="entry name" value="GDP_Man_deHydtase"/>
</dbReference>
<sequence>MALALVTGIGGQDGGYLAEQLVAAGHRVHGTVSGGAGGPLPAHLAALGDALTVHTADLRDPGALPGLVDDVGPDWVFNLAGASSVAASWADPVGTLDVNGRAVLALLEHLFRRAEEGAPVRLVQASSGEVFAGATGGPVTEASPVSPVNPYGVAKAVAHRSVGMYRERGLHASSLVLFNHESPRRPERFVTRKITRGVAAIAAGRADRLVLGNLDVRRDWGWAPDYTAAMLLAAEAPEAGDYVVATGVAHSLRDLVAAAFAEVGIADWEPLLASDPSLVRPADAEVLVGDPSRLRERLGWAPTVGFEEMVATMVRTDLAELSADEGETRR</sequence>
<dbReference type="Gene3D" id="3.90.25.10">
    <property type="entry name" value="UDP-galactose 4-epimerase, domain 1"/>
    <property type="match status" value="1"/>
</dbReference>
<keyword evidence="7" id="KW-1185">Reference proteome</keyword>
<evidence type="ECO:0000256" key="4">
    <source>
        <dbReference type="ARBA" id="ARBA00023239"/>
    </source>
</evidence>
<dbReference type="InterPro" id="IPR016040">
    <property type="entry name" value="NAD(P)-bd_dom"/>
</dbReference>
<dbReference type="InterPro" id="IPR036291">
    <property type="entry name" value="NAD(P)-bd_dom_sf"/>
</dbReference>
<dbReference type="OrthoDB" id="9779041at2"/>
<accession>A0A1M5NBS7</accession>
<evidence type="ECO:0000313" key="6">
    <source>
        <dbReference type="EMBL" id="SHG87014.1"/>
    </source>
</evidence>
<proteinExistence type="inferred from homology"/>
<dbReference type="Gene3D" id="3.40.50.720">
    <property type="entry name" value="NAD(P)-binding Rossmann-like Domain"/>
    <property type="match status" value="1"/>
</dbReference>
<dbReference type="EC" id="4.2.1.47" evidence="3"/>
<dbReference type="EMBL" id="FQVX01000003">
    <property type="protein sequence ID" value="SHG87014.1"/>
    <property type="molecule type" value="Genomic_DNA"/>
</dbReference>
<dbReference type="Proteomes" id="UP000184471">
    <property type="component" value="Unassembled WGS sequence"/>
</dbReference>
<protein>
    <recommendedName>
        <fullName evidence="3">GDP-mannose 4,6-dehydratase</fullName>
        <ecNumber evidence="3">4.2.1.47</ecNumber>
    </recommendedName>
</protein>
<dbReference type="GO" id="GO:0008446">
    <property type="term" value="F:GDP-mannose 4,6-dehydratase activity"/>
    <property type="evidence" value="ECO:0007669"/>
    <property type="project" value="UniProtKB-EC"/>
</dbReference>